<evidence type="ECO:0000313" key="6">
    <source>
        <dbReference type="EMBL" id="SVE45897.1"/>
    </source>
</evidence>
<evidence type="ECO:0000256" key="1">
    <source>
        <dbReference type="ARBA" id="ARBA00022741"/>
    </source>
</evidence>
<evidence type="ECO:0000259" key="5">
    <source>
        <dbReference type="PROSITE" id="PS51192"/>
    </source>
</evidence>
<evidence type="ECO:0000256" key="3">
    <source>
        <dbReference type="ARBA" id="ARBA00022806"/>
    </source>
</evidence>
<dbReference type="PROSITE" id="PS00039">
    <property type="entry name" value="DEAD_ATP_HELICASE"/>
    <property type="match status" value="1"/>
</dbReference>
<dbReference type="PANTHER" id="PTHR47959:SF1">
    <property type="entry name" value="ATP-DEPENDENT RNA HELICASE DBPA"/>
    <property type="match status" value="1"/>
</dbReference>
<organism evidence="6">
    <name type="scientific">marine metagenome</name>
    <dbReference type="NCBI Taxonomy" id="408172"/>
    <lineage>
        <taxon>unclassified sequences</taxon>
        <taxon>metagenomes</taxon>
        <taxon>ecological metagenomes</taxon>
    </lineage>
</organism>
<sequence>MAGRDLMVQSRTGSGKTGAFVLPILERVKPGAGCQAIVLVPTRELAKQVAAEAETLGGAKGVRATAIYGGVDYGPQIRAFEEGVALVVGTPGRILDHLMKGTLSLKTLRLLIFDEADRMLSMGFFPDMKRLQEFLPSHPINGYMFSATFPSRVMRLASQFLDNPEFLSLSRDRVHVAEIEHVFYNVQAMKKDRHLVRIIEVENPTSALIFCNTKANVQYVSAVLQRFGYDADEL</sequence>
<name>A0A383DN39_9ZZZZ</name>
<dbReference type="SUPFAM" id="SSF52540">
    <property type="entry name" value="P-loop containing nucleoside triphosphate hydrolases"/>
    <property type="match status" value="2"/>
</dbReference>
<dbReference type="Gene3D" id="3.40.50.300">
    <property type="entry name" value="P-loop containing nucleotide triphosphate hydrolases"/>
    <property type="match status" value="2"/>
</dbReference>
<dbReference type="PANTHER" id="PTHR47959">
    <property type="entry name" value="ATP-DEPENDENT RNA HELICASE RHLE-RELATED"/>
    <property type="match status" value="1"/>
</dbReference>
<dbReference type="InterPro" id="IPR044742">
    <property type="entry name" value="DEAD/DEAH_RhlB"/>
</dbReference>
<dbReference type="PROSITE" id="PS51192">
    <property type="entry name" value="HELICASE_ATP_BIND_1"/>
    <property type="match status" value="1"/>
</dbReference>
<dbReference type="InterPro" id="IPR000629">
    <property type="entry name" value="RNA-helicase_DEAD-box_CS"/>
</dbReference>
<evidence type="ECO:0000256" key="4">
    <source>
        <dbReference type="ARBA" id="ARBA00022840"/>
    </source>
</evidence>
<keyword evidence="4" id="KW-0067">ATP-binding</keyword>
<feature type="non-terminal residue" evidence="6">
    <location>
        <position position="234"/>
    </location>
</feature>
<keyword evidence="3" id="KW-0347">Helicase</keyword>
<dbReference type="InterPro" id="IPR014001">
    <property type="entry name" value="Helicase_ATP-bd"/>
</dbReference>
<protein>
    <recommendedName>
        <fullName evidence="5">Helicase ATP-binding domain-containing protein</fullName>
    </recommendedName>
</protein>
<dbReference type="InterPro" id="IPR011545">
    <property type="entry name" value="DEAD/DEAH_box_helicase_dom"/>
</dbReference>
<keyword evidence="2" id="KW-0378">Hydrolase</keyword>
<dbReference type="Pfam" id="PF00270">
    <property type="entry name" value="DEAD"/>
    <property type="match status" value="1"/>
</dbReference>
<evidence type="ECO:0000256" key="2">
    <source>
        <dbReference type="ARBA" id="ARBA00022801"/>
    </source>
</evidence>
<reference evidence="6" key="1">
    <citation type="submission" date="2018-05" db="EMBL/GenBank/DDBJ databases">
        <authorList>
            <person name="Lanie J.A."/>
            <person name="Ng W.-L."/>
            <person name="Kazmierczak K.M."/>
            <person name="Andrzejewski T.M."/>
            <person name="Davidsen T.M."/>
            <person name="Wayne K.J."/>
            <person name="Tettelin H."/>
            <person name="Glass J.I."/>
            <person name="Rusch D."/>
            <person name="Podicherti R."/>
            <person name="Tsui H.-C.T."/>
            <person name="Winkler M.E."/>
        </authorList>
    </citation>
    <scope>NUCLEOTIDE SEQUENCE</scope>
</reference>
<dbReference type="InterPro" id="IPR050079">
    <property type="entry name" value="DEAD_box_RNA_helicase"/>
</dbReference>
<proteinExistence type="predicted"/>
<accession>A0A383DN39</accession>
<dbReference type="SMART" id="SM00487">
    <property type="entry name" value="DEXDc"/>
    <property type="match status" value="1"/>
</dbReference>
<dbReference type="GO" id="GO:0005524">
    <property type="term" value="F:ATP binding"/>
    <property type="evidence" value="ECO:0007669"/>
    <property type="project" value="UniProtKB-KW"/>
</dbReference>
<feature type="domain" description="Helicase ATP-binding" evidence="5">
    <location>
        <begin position="1"/>
        <end position="167"/>
    </location>
</feature>
<dbReference type="GO" id="GO:0005829">
    <property type="term" value="C:cytosol"/>
    <property type="evidence" value="ECO:0007669"/>
    <property type="project" value="TreeGrafter"/>
</dbReference>
<dbReference type="InterPro" id="IPR027417">
    <property type="entry name" value="P-loop_NTPase"/>
</dbReference>
<gene>
    <name evidence="6" type="ORF">METZ01_LOCUS498751</name>
</gene>
<keyword evidence="1" id="KW-0547">Nucleotide-binding</keyword>
<dbReference type="AlphaFoldDB" id="A0A383DN39"/>
<dbReference type="EMBL" id="UINC01218741">
    <property type="protein sequence ID" value="SVE45897.1"/>
    <property type="molecule type" value="Genomic_DNA"/>
</dbReference>
<dbReference type="GO" id="GO:0003676">
    <property type="term" value="F:nucleic acid binding"/>
    <property type="evidence" value="ECO:0007669"/>
    <property type="project" value="InterPro"/>
</dbReference>
<dbReference type="GO" id="GO:0003724">
    <property type="term" value="F:RNA helicase activity"/>
    <property type="evidence" value="ECO:0007669"/>
    <property type="project" value="TreeGrafter"/>
</dbReference>
<dbReference type="GO" id="GO:0016787">
    <property type="term" value="F:hydrolase activity"/>
    <property type="evidence" value="ECO:0007669"/>
    <property type="project" value="UniProtKB-KW"/>
</dbReference>
<dbReference type="CDD" id="cd00268">
    <property type="entry name" value="DEADc"/>
    <property type="match status" value="1"/>
</dbReference>